<evidence type="ECO:0000256" key="2">
    <source>
        <dbReference type="HAMAP-Rule" id="MF_00048"/>
    </source>
</evidence>
<dbReference type="NCBIfam" id="NF009150">
    <property type="entry name" value="PRK12497.1-3"/>
    <property type="match status" value="1"/>
</dbReference>
<dbReference type="Proteomes" id="UP000199515">
    <property type="component" value="Unassembled WGS sequence"/>
</dbReference>
<dbReference type="EMBL" id="FNON01000010">
    <property type="protein sequence ID" value="SDZ20247.1"/>
    <property type="molecule type" value="Genomic_DNA"/>
</dbReference>
<gene>
    <name evidence="3" type="ORF">SAMN05421504_110249</name>
</gene>
<dbReference type="InterPro" id="IPR011856">
    <property type="entry name" value="tRNA_endonuc-like_dom_sf"/>
</dbReference>
<reference evidence="3 4" key="1">
    <citation type="submission" date="2016-10" db="EMBL/GenBank/DDBJ databases">
        <authorList>
            <person name="de Groot N.N."/>
        </authorList>
    </citation>
    <scope>NUCLEOTIDE SEQUENCE [LARGE SCALE GENOMIC DNA]</scope>
    <source>
        <strain evidence="3 4">CPCC 202699</strain>
    </source>
</reference>
<keyword evidence="3" id="KW-0378">Hydrolase</keyword>
<dbReference type="NCBIfam" id="NF009154">
    <property type="entry name" value="PRK12497.3-3"/>
    <property type="match status" value="1"/>
</dbReference>
<dbReference type="AlphaFoldDB" id="A0A1H3R3J5"/>
<dbReference type="PANTHER" id="PTHR34039">
    <property type="entry name" value="UPF0102 PROTEIN YRAN"/>
    <property type="match status" value="1"/>
</dbReference>
<evidence type="ECO:0000313" key="3">
    <source>
        <dbReference type="EMBL" id="SDZ20247.1"/>
    </source>
</evidence>
<keyword evidence="3" id="KW-0255">Endonuclease</keyword>
<protein>
    <recommendedName>
        <fullName evidence="2">UPF0102 protein SAMN05421504_110249</fullName>
    </recommendedName>
</protein>
<proteinExistence type="inferred from homology"/>
<dbReference type="Pfam" id="PF02021">
    <property type="entry name" value="UPF0102"/>
    <property type="match status" value="1"/>
</dbReference>
<accession>A0A1H3R3J5</accession>
<evidence type="ECO:0000256" key="1">
    <source>
        <dbReference type="ARBA" id="ARBA00006738"/>
    </source>
</evidence>
<dbReference type="STRING" id="589385.SAMN05421504_110249"/>
<dbReference type="PANTHER" id="PTHR34039:SF1">
    <property type="entry name" value="UPF0102 PROTEIN YRAN"/>
    <property type="match status" value="1"/>
</dbReference>
<comment type="similarity">
    <text evidence="1 2">Belongs to the UPF0102 family.</text>
</comment>
<keyword evidence="3" id="KW-0540">Nuclease</keyword>
<dbReference type="InterPro" id="IPR011335">
    <property type="entry name" value="Restrct_endonuc-II-like"/>
</dbReference>
<dbReference type="InterPro" id="IPR003509">
    <property type="entry name" value="UPF0102_YraN-like"/>
</dbReference>
<name>A0A1H3R3J5_9PSEU</name>
<dbReference type="HAMAP" id="MF_00048">
    <property type="entry name" value="UPF0102"/>
    <property type="match status" value="1"/>
</dbReference>
<keyword evidence="4" id="KW-1185">Reference proteome</keyword>
<dbReference type="Gene3D" id="3.40.1350.10">
    <property type="match status" value="1"/>
</dbReference>
<dbReference type="SUPFAM" id="SSF52980">
    <property type="entry name" value="Restriction endonuclease-like"/>
    <property type="match status" value="1"/>
</dbReference>
<organism evidence="3 4">
    <name type="scientific">Amycolatopsis xylanica</name>
    <dbReference type="NCBI Taxonomy" id="589385"/>
    <lineage>
        <taxon>Bacteria</taxon>
        <taxon>Bacillati</taxon>
        <taxon>Actinomycetota</taxon>
        <taxon>Actinomycetes</taxon>
        <taxon>Pseudonocardiales</taxon>
        <taxon>Pseudonocardiaceae</taxon>
        <taxon>Amycolatopsis</taxon>
    </lineage>
</organism>
<dbReference type="GO" id="GO:0003676">
    <property type="term" value="F:nucleic acid binding"/>
    <property type="evidence" value="ECO:0007669"/>
    <property type="project" value="InterPro"/>
</dbReference>
<evidence type="ECO:0000313" key="4">
    <source>
        <dbReference type="Proteomes" id="UP000199515"/>
    </source>
</evidence>
<dbReference type="CDD" id="cd20736">
    <property type="entry name" value="PoNe_Nuclease"/>
    <property type="match status" value="1"/>
</dbReference>
<sequence length="122" mass="14012">MTNTLTRRQRLGRFGEDLAVRHLENAGFVVLERNWRSRSGELDIVATDRTMLLVCEVKTRAGASTGPPEAAVTEEKAYRIRRLAHEWLTEHRMDWTPIRFDVIAVHAPPGRQPRLKHIEGAF</sequence>
<dbReference type="GO" id="GO:0004519">
    <property type="term" value="F:endonuclease activity"/>
    <property type="evidence" value="ECO:0007669"/>
    <property type="project" value="UniProtKB-KW"/>
</dbReference>